<dbReference type="PANTHER" id="PTHR11977:SF130">
    <property type="entry name" value="SEVERIN"/>
    <property type="match status" value="1"/>
</dbReference>
<dbReference type="SMART" id="SM00262">
    <property type="entry name" value="GEL"/>
    <property type="match status" value="3"/>
</dbReference>
<dbReference type="InterPro" id="IPR029006">
    <property type="entry name" value="ADF-H/Gelsolin-like_dom_sf"/>
</dbReference>
<evidence type="ECO:0000313" key="13">
    <source>
        <dbReference type="EMBL" id="KAK2187184.1"/>
    </source>
</evidence>
<dbReference type="InterPro" id="IPR007122">
    <property type="entry name" value="Villin/Gelsolin"/>
</dbReference>
<evidence type="ECO:0000256" key="5">
    <source>
        <dbReference type="ARBA" id="ARBA00022737"/>
    </source>
</evidence>
<name>A0AAD9P2X0_RIDPI</name>
<dbReference type="GO" id="GO:0051693">
    <property type="term" value="P:actin filament capping"/>
    <property type="evidence" value="ECO:0007669"/>
    <property type="project" value="UniProtKB-KW"/>
</dbReference>
<evidence type="ECO:0000256" key="2">
    <source>
        <dbReference type="ARBA" id="ARBA00008418"/>
    </source>
</evidence>
<dbReference type="EMBL" id="JAODUO010000175">
    <property type="protein sequence ID" value="KAK2187184.1"/>
    <property type="molecule type" value="Genomic_DNA"/>
</dbReference>
<keyword evidence="6" id="KW-0106">Calcium</keyword>
<dbReference type="InterPro" id="IPR007123">
    <property type="entry name" value="Gelsolin-like_dom"/>
</dbReference>
<keyword evidence="3" id="KW-0117">Actin capping</keyword>
<organism evidence="13 14">
    <name type="scientific">Ridgeia piscesae</name>
    <name type="common">Tubeworm</name>
    <dbReference type="NCBI Taxonomy" id="27915"/>
    <lineage>
        <taxon>Eukaryota</taxon>
        <taxon>Metazoa</taxon>
        <taxon>Spiralia</taxon>
        <taxon>Lophotrochozoa</taxon>
        <taxon>Annelida</taxon>
        <taxon>Polychaeta</taxon>
        <taxon>Sedentaria</taxon>
        <taxon>Canalipalpata</taxon>
        <taxon>Sabellida</taxon>
        <taxon>Siboglinidae</taxon>
        <taxon>Ridgeia</taxon>
    </lineage>
</organism>
<dbReference type="PANTHER" id="PTHR11977">
    <property type="entry name" value="VILLIN"/>
    <property type="match status" value="1"/>
</dbReference>
<keyword evidence="4" id="KW-0963">Cytoplasm</keyword>
<dbReference type="Proteomes" id="UP001209878">
    <property type="component" value="Unassembled WGS sequence"/>
</dbReference>
<keyword evidence="8" id="KW-0206">Cytoskeleton</keyword>
<comment type="function">
    <text evidence="9">Calcium-regulated protein that binds to the plus (or barbed) ends of actin monomers or filaments, preventing monomer exchange (end-blocking or capping). Can promote the assembly of monomers into filaments (nucleation) as well as sever existing filaments.</text>
</comment>
<dbReference type="GO" id="GO:0005737">
    <property type="term" value="C:cytoplasm"/>
    <property type="evidence" value="ECO:0007669"/>
    <property type="project" value="TreeGrafter"/>
</dbReference>
<dbReference type="GO" id="GO:0008154">
    <property type="term" value="P:actin polymerization or depolymerization"/>
    <property type="evidence" value="ECO:0007669"/>
    <property type="project" value="TreeGrafter"/>
</dbReference>
<dbReference type="Pfam" id="PF00626">
    <property type="entry name" value="Gelsolin"/>
    <property type="match status" value="3"/>
</dbReference>
<keyword evidence="7" id="KW-0009">Actin-binding</keyword>
<dbReference type="GO" id="GO:0015629">
    <property type="term" value="C:actin cytoskeleton"/>
    <property type="evidence" value="ECO:0007669"/>
    <property type="project" value="TreeGrafter"/>
</dbReference>
<sequence length="366" mass="41043">MSRGLVKAKKYDWKDSNLALFGSDTEKQVKKESAEAEPAWQGCGQEVGLKIWRIVKFEVTEWPQEDYGKFYSGDSYIILNTYKPDPDSEELAWDLHFWIGSKSSQDEYGSAAYKTVELDTFLDDGAVQHREVQGHESELFGSYFKAIVIMEGGADTGFRHVAPEEYAPRLLHFSGQKRHITVKEVPLCRSRVTSNDVFILDLGLKLYQWNGADCNKDERFKAMQFLSELKSERGNADSETLDEDGLSSAHEFYESLTGEDEEDEDVPDEGGITELYKVSDASGELVIDKIKDEGISKGDLESSDVFIIDVGNQCFVWVGSDASPSEKKNGLGYAHNHLMKTSHQLVPIVVVKEGQRNADFETAMAA</sequence>
<dbReference type="SUPFAM" id="SSF55753">
    <property type="entry name" value="Actin depolymerizing proteins"/>
    <property type="match status" value="3"/>
</dbReference>
<comment type="similarity">
    <text evidence="2">Belongs to the villin/gelsolin family.</text>
</comment>
<protein>
    <recommendedName>
        <fullName evidence="11">Actin-modulator</fullName>
    </recommendedName>
</protein>
<comment type="subunit">
    <text evidence="10">Interacts with actin monomers and filaments.</text>
</comment>
<accession>A0AAD9P2X0</accession>
<dbReference type="PRINTS" id="PR00597">
    <property type="entry name" value="GELSOLIN"/>
</dbReference>
<dbReference type="Gene3D" id="3.40.20.10">
    <property type="entry name" value="Severin"/>
    <property type="match status" value="3"/>
</dbReference>
<dbReference type="CDD" id="cd11290">
    <property type="entry name" value="gelsolin_S1_like"/>
    <property type="match status" value="1"/>
</dbReference>
<evidence type="ECO:0000256" key="9">
    <source>
        <dbReference type="ARBA" id="ARBA00056258"/>
    </source>
</evidence>
<evidence type="ECO:0000256" key="11">
    <source>
        <dbReference type="ARBA" id="ARBA00083856"/>
    </source>
</evidence>
<evidence type="ECO:0000313" key="14">
    <source>
        <dbReference type="Proteomes" id="UP001209878"/>
    </source>
</evidence>
<dbReference type="AlphaFoldDB" id="A0AAD9P2X0"/>
<evidence type="ECO:0000256" key="6">
    <source>
        <dbReference type="ARBA" id="ARBA00022837"/>
    </source>
</evidence>
<evidence type="ECO:0000259" key="12">
    <source>
        <dbReference type="Pfam" id="PF00626"/>
    </source>
</evidence>
<evidence type="ECO:0000256" key="7">
    <source>
        <dbReference type="ARBA" id="ARBA00023203"/>
    </source>
</evidence>
<dbReference type="FunFam" id="3.40.20.10:FF:000043">
    <property type="entry name" value="macrophage-capping protein-like isoform X2"/>
    <property type="match status" value="1"/>
</dbReference>
<reference evidence="13" key="1">
    <citation type="journal article" date="2023" name="Mol. Biol. Evol.">
        <title>Third-Generation Sequencing Reveals the Adaptive Role of the Epigenome in Three Deep-Sea Polychaetes.</title>
        <authorList>
            <person name="Perez M."/>
            <person name="Aroh O."/>
            <person name="Sun Y."/>
            <person name="Lan Y."/>
            <person name="Juniper S.K."/>
            <person name="Young C.R."/>
            <person name="Angers B."/>
            <person name="Qian P.Y."/>
        </authorList>
    </citation>
    <scope>NUCLEOTIDE SEQUENCE</scope>
    <source>
        <strain evidence="13">R07B-5</strain>
    </source>
</reference>
<evidence type="ECO:0000256" key="8">
    <source>
        <dbReference type="ARBA" id="ARBA00023212"/>
    </source>
</evidence>
<keyword evidence="14" id="KW-1185">Reference proteome</keyword>
<proteinExistence type="inferred from homology"/>
<gene>
    <name evidence="13" type="ORF">NP493_176g01064</name>
</gene>
<evidence type="ECO:0000256" key="4">
    <source>
        <dbReference type="ARBA" id="ARBA00022490"/>
    </source>
</evidence>
<evidence type="ECO:0000256" key="10">
    <source>
        <dbReference type="ARBA" id="ARBA00063765"/>
    </source>
</evidence>
<dbReference type="GO" id="GO:0051015">
    <property type="term" value="F:actin filament binding"/>
    <property type="evidence" value="ECO:0007669"/>
    <property type="project" value="InterPro"/>
</dbReference>
<keyword evidence="5" id="KW-0677">Repeat</keyword>
<comment type="caution">
    <text evidence="13">The sequence shown here is derived from an EMBL/GenBank/DDBJ whole genome shotgun (WGS) entry which is preliminary data.</text>
</comment>
<feature type="domain" description="Gelsolin-like" evidence="12">
    <location>
        <begin position="296"/>
        <end position="360"/>
    </location>
</feature>
<feature type="domain" description="Gelsolin-like" evidence="12">
    <location>
        <begin position="61"/>
        <end position="140"/>
    </location>
</feature>
<evidence type="ECO:0000256" key="3">
    <source>
        <dbReference type="ARBA" id="ARBA00022467"/>
    </source>
</evidence>
<feature type="domain" description="Gelsolin-like" evidence="12">
    <location>
        <begin position="180"/>
        <end position="234"/>
    </location>
</feature>
<evidence type="ECO:0000256" key="1">
    <source>
        <dbReference type="ARBA" id="ARBA00004245"/>
    </source>
</evidence>
<dbReference type="CDD" id="cd11289">
    <property type="entry name" value="gelsolin_S2_like"/>
    <property type="match status" value="1"/>
</dbReference>
<dbReference type="CDD" id="cd11292">
    <property type="entry name" value="gelsolin_S3_like"/>
    <property type="match status" value="1"/>
</dbReference>
<comment type="subcellular location">
    <subcellularLocation>
        <location evidence="1">Cytoplasm</location>
        <location evidence="1">Cytoskeleton</location>
    </subcellularLocation>
</comment>